<dbReference type="InterPro" id="IPR043917">
    <property type="entry name" value="DUF5753"/>
</dbReference>
<dbReference type="Pfam" id="PF13560">
    <property type="entry name" value="HTH_31"/>
    <property type="match status" value="1"/>
</dbReference>
<dbReference type="KEGG" id="sbat:G4Z16_15880"/>
<protein>
    <submittedName>
        <fullName evidence="3">Helix-turn-helix transcriptional regulator</fullName>
    </submittedName>
</protein>
<evidence type="ECO:0000313" key="3">
    <source>
        <dbReference type="EMBL" id="QPP10739.1"/>
    </source>
</evidence>
<dbReference type="InterPro" id="IPR010982">
    <property type="entry name" value="Lambda_DNA-bd_dom_sf"/>
</dbReference>
<dbReference type="Pfam" id="PF19054">
    <property type="entry name" value="DUF5753"/>
    <property type="match status" value="1"/>
</dbReference>
<accession>A0A7T1TD18</accession>
<proteinExistence type="predicted"/>
<feature type="domain" description="HTH cro/C1-type" evidence="2">
    <location>
        <begin position="9"/>
        <end position="64"/>
    </location>
</feature>
<dbReference type="PROSITE" id="PS50943">
    <property type="entry name" value="HTH_CROC1"/>
    <property type="match status" value="1"/>
</dbReference>
<dbReference type="CDD" id="cd00093">
    <property type="entry name" value="HTH_XRE"/>
    <property type="match status" value="1"/>
</dbReference>
<evidence type="ECO:0000259" key="2">
    <source>
        <dbReference type="PROSITE" id="PS50943"/>
    </source>
</evidence>
<dbReference type="GO" id="GO:0003677">
    <property type="term" value="F:DNA binding"/>
    <property type="evidence" value="ECO:0007669"/>
    <property type="project" value="InterPro"/>
</dbReference>
<dbReference type="SMART" id="SM00530">
    <property type="entry name" value="HTH_XRE"/>
    <property type="match status" value="1"/>
</dbReference>
<dbReference type="Proteomes" id="UP000595046">
    <property type="component" value="Chromosome"/>
</dbReference>
<reference evidence="4" key="1">
    <citation type="submission" date="2020-02" db="EMBL/GenBank/DDBJ databases">
        <title>Streptomyces sp. ASO4wet.</title>
        <authorList>
            <person name="Risdian C."/>
            <person name="Landwehr W."/>
            <person name="Schupp P."/>
            <person name="Wink J."/>
        </authorList>
    </citation>
    <scope>NUCLEOTIDE SEQUENCE [LARGE SCALE GENOMIC DNA]</scope>
    <source>
        <strain evidence="4">ASO4wet</strain>
    </source>
</reference>
<sequence>MAAVFGARLRRLRVSAGLTQAELGRSVHVVGARIAQVERATGHKPTVELARLLDEELGADHLFADLWPHVYREAFPDWSRRFMELSALATAMHQYAAHVVPGMLQTTGYARALLEVGRTLRTSEQLEERLAARMNRHDQLAGPDGLDLWVVLDESVLRRRIGGRAAMRAQLARLVETVEGQRVTVQVLPFSSGEHATLGGSLTMLTLPDRSKVAYTEGAESGQLVEEPEDVESYAATYERLRALALPPRTSAELIRAAMEEIDHDPRMPSRAQRRRLAQVQSQQPRGGRLRGGGGRISGRRSRA</sequence>
<gene>
    <name evidence="3" type="ORF">G4Z16_15880</name>
</gene>
<dbReference type="EMBL" id="CP048882">
    <property type="protein sequence ID" value="QPP10739.1"/>
    <property type="molecule type" value="Genomic_DNA"/>
</dbReference>
<evidence type="ECO:0000256" key="1">
    <source>
        <dbReference type="SAM" id="MobiDB-lite"/>
    </source>
</evidence>
<dbReference type="Gene3D" id="1.10.260.40">
    <property type="entry name" value="lambda repressor-like DNA-binding domains"/>
    <property type="match status" value="1"/>
</dbReference>
<feature type="region of interest" description="Disordered" evidence="1">
    <location>
        <begin position="262"/>
        <end position="304"/>
    </location>
</feature>
<dbReference type="SUPFAM" id="SSF47413">
    <property type="entry name" value="lambda repressor-like DNA-binding domains"/>
    <property type="match status" value="1"/>
</dbReference>
<keyword evidence="4" id="KW-1185">Reference proteome</keyword>
<dbReference type="InterPro" id="IPR001387">
    <property type="entry name" value="Cro/C1-type_HTH"/>
</dbReference>
<dbReference type="AlphaFoldDB" id="A0A7T1TD18"/>
<organism evidence="3 4">
    <name type="scientific">Streptomyces bathyalis</name>
    <dbReference type="NCBI Taxonomy" id="2710756"/>
    <lineage>
        <taxon>Bacteria</taxon>
        <taxon>Bacillati</taxon>
        <taxon>Actinomycetota</taxon>
        <taxon>Actinomycetes</taxon>
        <taxon>Kitasatosporales</taxon>
        <taxon>Streptomycetaceae</taxon>
        <taxon>Streptomyces</taxon>
    </lineage>
</organism>
<name>A0A7T1TD18_9ACTN</name>
<evidence type="ECO:0000313" key="4">
    <source>
        <dbReference type="Proteomes" id="UP000595046"/>
    </source>
</evidence>